<keyword evidence="2 5" id="KW-0547">Nucleotide-binding</keyword>
<dbReference type="EMBL" id="JADGKB010000015">
    <property type="protein sequence ID" value="KAJ3259819.1"/>
    <property type="molecule type" value="Genomic_DNA"/>
</dbReference>
<gene>
    <name evidence="6" type="primary">GPN2</name>
    <name evidence="6" type="ORF">HK103_001710</name>
</gene>
<dbReference type="GO" id="GO:0005525">
    <property type="term" value="F:GTP binding"/>
    <property type="evidence" value="ECO:0007669"/>
    <property type="project" value="UniProtKB-KW"/>
</dbReference>
<keyword evidence="3 5" id="KW-0378">Hydrolase</keyword>
<sequence length="313" mass="36079">MPFGQVVVGPPGCGKTTYCYGLSQVYTAMERPYIIINLDPANDGVPYTADIDISELITLQDAMDEYSLGPNGGLIFCMEYLEANIDWLFERLESHKDKYFIFDIPGQVELFTNHYSLKNIIIALQKKDYRLCVTHLVDSHYCVDPSKYVSMLMVSLKTMLQLECPQINILSKIDLIESYGKLDFNLDFYTQVQDLSYLLDRLDQDPFTSKYKKLNSALCELVEEFGLVGFFTLCVQDKESMLHIVRAVDKANGYIFGGLEKGNESIFQTADRWDMWDRYAQEVAEKYLNKEYDDIDFEEAKETLLGEITEKEH</sequence>
<dbReference type="InterPro" id="IPR027417">
    <property type="entry name" value="P-loop_NTPase"/>
</dbReference>
<dbReference type="Pfam" id="PF03029">
    <property type="entry name" value="ATP_bind_1"/>
    <property type="match status" value="1"/>
</dbReference>
<evidence type="ECO:0000256" key="1">
    <source>
        <dbReference type="ARBA" id="ARBA00005290"/>
    </source>
</evidence>
<evidence type="ECO:0000256" key="5">
    <source>
        <dbReference type="RuleBase" id="RU365059"/>
    </source>
</evidence>
<keyword evidence="4 5" id="KW-0342">GTP-binding</keyword>
<evidence type="ECO:0000256" key="4">
    <source>
        <dbReference type="ARBA" id="ARBA00023134"/>
    </source>
</evidence>
<evidence type="ECO:0000313" key="6">
    <source>
        <dbReference type="EMBL" id="KAJ3259819.1"/>
    </source>
</evidence>
<evidence type="ECO:0000313" key="7">
    <source>
        <dbReference type="Proteomes" id="UP001210925"/>
    </source>
</evidence>
<proteinExistence type="inferred from homology"/>
<dbReference type="Gene3D" id="3.40.50.300">
    <property type="entry name" value="P-loop containing nucleotide triphosphate hydrolases"/>
    <property type="match status" value="1"/>
</dbReference>
<evidence type="ECO:0000256" key="2">
    <source>
        <dbReference type="ARBA" id="ARBA00022741"/>
    </source>
</evidence>
<organism evidence="6 7">
    <name type="scientific">Boothiomyces macroporosus</name>
    <dbReference type="NCBI Taxonomy" id="261099"/>
    <lineage>
        <taxon>Eukaryota</taxon>
        <taxon>Fungi</taxon>
        <taxon>Fungi incertae sedis</taxon>
        <taxon>Chytridiomycota</taxon>
        <taxon>Chytridiomycota incertae sedis</taxon>
        <taxon>Chytridiomycetes</taxon>
        <taxon>Rhizophydiales</taxon>
        <taxon>Terramycetaceae</taxon>
        <taxon>Boothiomyces</taxon>
    </lineage>
</organism>
<dbReference type="PANTHER" id="PTHR21231">
    <property type="entry name" value="XPA-BINDING PROTEIN 1-RELATED"/>
    <property type="match status" value="1"/>
</dbReference>
<keyword evidence="7" id="KW-1185">Reference proteome</keyword>
<dbReference type="GO" id="GO:0005737">
    <property type="term" value="C:cytoplasm"/>
    <property type="evidence" value="ECO:0007669"/>
    <property type="project" value="TreeGrafter"/>
</dbReference>
<evidence type="ECO:0000256" key="3">
    <source>
        <dbReference type="ARBA" id="ARBA00022801"/>
    </source>
</evidence>
<dbReference type="GO" id="GO:0003924">
    <property type="term" value="F:GTPase activity"/>
    <property type="evidence" value="ECO:0007669"/>
    <property type="project" value="TreeGrafter"/>
</dbReference>
<comment type="function">
    <text evidence="5">Small GTPase required for proper localization of RNA polymerase II and III (RNAPII and RNAPIII). May act at an RNAP assembly step prior to nuclear import.</text>
</comment>
<name>A0AAD5UJE3_9FUNG</name>
<dbReference type="FunFam" id="3.40.50.300:FF:000338">
    <property type="entry name" value="GPN-loop GTPase 2"/>
    <property type="match status" value="1"/>
</dbReference>
<dbReference type="Proteomes" id="UP001210925">
    <property type="component" value="Unassembled WGS sequence"/>
</dbReference>
<dbReference type="PANTHER" id="PTHR21231:SF3">
    <property type="entry name" value="GPN-LOOP GTPASE 2"/>
    <property type="match status" value="1"/>
</dbReference>
<comment type="caution">
    <text evidence="6">The sequence shown here is derived from an EMBL/GenBank/DDBJ whole genome shotgun (WGS) entry which is preliminary data.</text>
</comment>
<comment type="similarity">
    <text evidence="1 5">Belongs to the GPN-loop GTPase family.</text>
</comment>
<comment type="subunit">
    <text evidence="5">Binds to RNA polymerase II (RNAPII).</text>
</comment>
<dbReference type="InterPro" id="IPR004130">
    <property type="entry name" value="Gpn"/>
</dbReference>
<dbReference type="CDD" id="cd17871">
    <property type="entry name" value="GPN2"/>
    <property type="match status" value="1"/>
</dbReference>
<reference evidence="6" key="1">
    <citation type="submission" date="2020-05" db="EMBL/GenBank/DDBJ databases">
        <title>Phylogenomic resolution of chytrid fungi.</title>
        <authorList>
            <person name="Stajich J.E."/>
            <person name="Amses K."/>
            <person name="Simmons R."/>
            <person name="Seto K."/>
            <person name="Myers J."/>
            <person name="Bonds A."/>
            <person name="Quandt C.A."/>
            <person name="Barry K."/>
            <person name="Liu P."/>
            <person name="Grigoriev I."/>
            <person name="Longcore J.E."/>
            <person name="James T.Y."/>
        </authorList>
    </citation>
    <scope>NUCLEOTIDE SEQUENCE</scope>
    <source>
        <strain evidence="6">PLAUS21</strain>
    </source>
</reference>
<dbReference type="SUPFAM" id="SSF52540">
    <property type="entry name" value="P-loop containing nucleoside triphosphate hydrolases"/>
    <property type="match status" value="1"/>
</dbReference>
<dbReference type="InterPro" id="IPR030231">
    <property type="entry name" value="Gpn2"/>
</dbReference>
<protein>
    <recommendedName>
        <fullName evidence="5">GPN-loop GTPase 2</fullName>
    </recommendedName>
</protein>
<accession>A0AAD5UJE3</accession>
<dbReference type="AlphaFoldDB" id="A0AAD5UJE3"/>